<dbReference type="Pfam" id="PF08478">
    <property type="entry name" value="POTRA_1"/>
    <property type="match status" value="1"/>
</dbReference>
<accession>A0A935C253</accession>
<comment type="caution">
    <text evidence="9">The sequence shown here is derived from an EMBL/GenBank/DDBJ whole genome shotgun (WGS) entry which is preliminary data.</text>
</comment>
<feature type="region of interest" description="Disordered" evidence="6">
    <location>
        <begin position="1"/>
        <end position="83"/>
    </location>
</feature>
<feature type="compositionally biased region" description="Basic and acidic residues" evidence="6">
    <location>
        <begin position="1"/>
        <end position="31"/>
    </location>
</feature>
<reference evidence="9" key="1">
    <citation type="submission" date="2021-01" db="EMBL/GenBank/DDBJ databases">
        <title>Genome public.</title>
        <authorList>
            <person name="Liu C."/>
            <person name="Sun Q."/>
        </authorList>
    </citation>
    <scope>NUCLEOTIDE SEQUENCE</scope>
    <source>
        <strain evidence="9">M6</strain>
    </source>
</reference>
<keyword evidence="2" id="KW-0132">Cell division</keyword>
<dbReference type="Proteomes" id="UP000633365">
    <property type="component" value="Unassembled WGS sequence"/>
</dbReference>
<keyword evidence="3 7" id="KW-0812">Transmembrane</keyword>
<dbReference type="RefSeq" id="WP_201427851.1">
    <property type="nucleotide sequence ID" value="NZ_JAEQMG010000108.1"/>
</dbReference>
<evidence type="ECO:0000256" key="5">
    <source>
        <dbReference type="ARBA" id="ARBA00023306"/>
    </source>
</evidence>
<evidence type="ECO:0000313" key="10">
    <source>
        <dbReference type="Proteomes" id="UP000633365"/>
    </source>
</evidence>
<dbReference type="AlphaFoldDB" id="A0A935C253"/>
<dbReference type="EMBL" id="JAEQMG010000108">
    <property type="protein sequence ID" value="MBK6089055.1"/>
    <property type="molecule type" value="Genomic_DNA"/>
</dbReference>
<feature type="transmembrane region" description="Helical" evidence="7">
    <location>
        <begin position="140"/>
        <end position="163"/>
    </location>
</feature>
<feature type="compositionally biased region" description="Low complexity" evidence="6">
    <location>
        <begin position="461"/>
        <end position="471"/>
    </location>
</feature>
<keyword evidence="5" id="KW-0131">Cell cycle</keyword>
<evidence type="ECO:0000256" key="1">
    <source>
        <dbReference type="ARBA" id="ARBA00022475"/>
    </source>
</evidence>
<evidence type="ECO:0000259" key="8">
    <source>
        <dbReference type="Pfam" id="PF08478"/>
    </source>
</evidence>
<protein>
    <submittedName>
        <fullName evidence="9">FtsQ-type POTRA domain-containing protein</fullName>
    </submittedName>
</protein>
<evidence type="ECO:0000256" key="6">
    <source>
        <dbReference type="SAM" id="MobiDB-lite"/>
    </source>
</evidence>
<name>A0A935C253_9FIRM</name>
<dbReference type="PANTHER" id="PTHR37820">
    <property type="entry name" value="CELL DIVISION PROTEIN DIVIB"/>
    <property type="match status" value="1"/>
</dbReference>
<evidence type="ECO:0000313" key="9">
    <source>
        <dbReference type="EMBL" id="MBK6089055.1"/>
    </source>
</evidence>
<feature type="compositionally biased region" description="Gly residues" evidence="6">
    <location>
        <begin position="445"/>
        <end position="460"/>
    </location>
</feature>
<proteinExistence type="predicted"/>
<keyword evidence="4 7" id="KW-1133">Transmembrane helix</keyword>
<dbReference type="InterPro" id="IPR050487">
    <property type="entry name" value="FtsQ_DivIB"/>
</dbReference>
<keyword evidence="7" id="KW-0472">Membrane</keyword>
<evidence type="ECO:0000256" key="7">
    <source>
        <dbReference type="SAM" id="Phobius"/>
    </source>
</evidence>
<dbReference type="GO" id="GO:0051301">
    <property type="term" value="P:cell division"/>
    <property type="evidence" value="ECO:0007669"/>
    <property type="project" value="UniProtKB-KW"/>
</dbReference>
<evidence type="ECO:0000256" key="4">
    <source>
        <dbReference type="ARBA" id="ARBA00022989"/>
    </source>
</evidence>
<keyword evidence="1" id="KW-1003">Cell membrane</keyword>
<feature type="compositionally biased region" description="Basic and acidic residues" evidence="6">
    <location>
        <begin position="71"/>
        <end position="83"/>
    </location>
</feature>
<organism evidence="9 10">
    <name type="scientific">Ruminococcus difficilis</name>
    <dbReference type="NCBI Taxonomy" id="2763069"/>
    <lineage>
        <taxon>Bacteria</taxon>
        <taxon>Bacillati</taxon>
        <taxon>Bacillota</taxon>
        <taxon>Clostridia</taxon>
        <taxon>Eubacteriales</taxon>
        <taxon>Oscillospiraceae</taxon>
        <taxon>Ruminococcus</taxon>
    </lineage>
</organism>
<feature type="domain" description="POTRA" evidence="8">
    <location>
        <begin position="163"/>
        <end position="230"/>
    </location>
</feature>
<feature type="compositionally biased region" description="Polar residues" evidence="6">
    <location>
        <begin position="388"/>
        <end position="398"/>
    </location>
</feature>
<feature type="compositionally biased region" description="Basic residues" evidence="6">
    <location>
        <begin position="32"/>
        <end position="42"/>
    </location>
</feature>
<sequence length="471" mass="52872">MALSSKEKKELARQRKENAKQAQKFHKEQEKRAKKSSSKSKKQKDEKPAKPSASKIEEAVNSGKTAKFQKISREEKFRRESEEKIRNLKPQDFEDGYYIDEYSEKQRRERRAQVIRKQETETIRRNKKPMTSKQIRIRRILIMSAILLAVIAIGVILSFTVLFKTENIIVEGCSYYYDDQIISYSNVSLQQNIFISKMNSTPQDIIDNFAYVEDARVDFNIPDTITITITDAVPAYYMTEGNNYLLISAKGRVLERTETKPDGLPELICGEVTGKEVGEYIKFDDPSVPDLLNTVANSLSDNSFTGIVGFDVTDTTAITLDYEGRIKINVGVAEDLDYKLRTAQAIIDKKLDPNHTGQVYGNLDVSTCAKNKMSHYVPAATVHQATMATSGSVPSTTAPADGSGDGTDWGDYSDDLYGLYGVYNWEDNSDEWSDDNNTDWNDNNGEGGYDNGGYDGGGSQNNGYDGEVPEY</sequence>
<keyword evidence="10" id="KW-1185">Reference proteome</keyword>
<dbReference type="PANTHER" id="PTHR37820:SF1">
    <property type="entry name" value="CELL DIVISION PROTEIN FTSQ"/>
    <property type="match status" value="1"/>
</dbReference>
<gene>
    <name evidence="9" type="ORF">JKK62_10450</name>
</gene>
<dbReference type="InterPro" id="IPR013685">
    <property type="entry name" value="POTRA_FtsQ_type"/>
</dbReference>
<feature type="region of interest" description="Disordered" evidence="6">
    <location>
        <begin position="388"/>
        <end position="407"/>
    </location>
</feature>
<dbReference type="GO" id="GO:0005886">
    <property type="term" value="C:plasma membrane"/>
    <property type="evidence" value="ECO:0007669"/>
    <property type="project" value="TreeGrafter"/>
</dbReference>
<feature type="region of interest" description="Disordered" evidence="6">
    <location>
        <begin position="433"/>
        <end position="471"/>
    </location>
</feature>
<evidence type="ECO:0000256" key="3">
    <source>
        <dbReference type="ARBA" id="ARBA00022692"/>
    </source>
</evidence>
<evidence type="ECO:0000256" key="2">
    <source>
        <dbReference type="ARBA" id="ARBA00022618"/>
    </source>
</evidence>